<evidence type="ECO:0000313" key="2">
    <source>
        <dbReference type="Proteomes" id="UP000198510"/>
    </source>
</evidence>
<protein>
    <submittedName>
        <fullName evidence="1">Tryptophan 2,3-dioxygenase</fullName>
    </submittedName>
</protein>
<keyword evidence="2" id="KW-1185">Reference proteome</keyword>
<dbReference type="Proteomes" id="UP000198510">
    <property type="component" value="Unassembled WGS sequence"/>
</dbReference>
<keyword evidence="1" id="KW-0560">Oxidoreductase</keyword>
<dbReference type="PANTHER" id="PTHR10138">
    <property type="entry name" value="TRYPTOPHAN 2,3-DIOXYGENASE"/>
    <property type="match status" value="1"/>
</dbReference>
<dbReference type="GO" id="GO:0046872">
    <property type="term" value="F:metal ion binding"/>
    <property type="evidence" value="ECO:0007669"/>
    <property type="project" value="InterPro"/>
</dbReference>
<dbReference type="EMBL" id="FNFO01000006">
    <property type="protein sequence ID" value="SDL53301.1"/>
    <property type="molecule type" value="Genomic_DNA"/>
</dbReference>
<name>A0A1G9KUA9_9BACT</name>
<evidence type="ECO:0000313" key="1">
    <source>
        <dbReference type="EMBL" id="SDL53301.1"/>
    </source>
</evidence>
<dbReference type="Gene3D" id="1.20.58.480">
    <property type="match status" value="1"/>
</dbReference>
<accession>A0A1G9KUA9</accession>
<sequence>MSDPKPKSSGTPSAASSELDPDLLDKIRALKEKYGTTGQDLPAYLEGLLYTDYLNYWDYIHLDALLGLQTPRTEFPDEMVFIVYHQTTELYFKLVRWEQEQLADDPHLTAETFLMRLERMNRYFKILITSFEVMVEGMEPAQFRKFRMALLPASGFQSVQYRLIELASTDLINLVNRDQREGLRGASLEAMYQEVYWKRGATELATGDETLTLQHFERKYRDELLRTAHRFQEKNLWQKYLTLDVDDVQRETVKVAMRAFDLSVNVTWPMAHLRSAGKYLHREPEVIAATGGTNWQKYLPPRFQQRIFFPELWEESERSAWGTRAMSNEKRNGYVASSEETSPKSD</sequence>
<dbReference type="STRING" id="1075417.SAMN05421823_106258"/>
<organism evidence="1 2">
    <name type="scientific">Catalinimonas alkaloidigena</name>
    <dbReference type="NCBI Taxonomy" id="1075417"/>
    <lineage>
        <taxon>Bacteria</taxon>
        <taxon>Pseudomonadati</taxon>
        <taxon>Bacteroidota</taxon>
        <taxon>Cytophagia</taxon>
        <taxon>Cytophagales</taxon>
        <taxon>Catalimonadaceae</taxon>
        <taxon>Catalinimonas</taxon>
    </lineage>
</organism>
<dbReference type="GO" id="GO:0004833">
    <property type="term" value="F:L-tryptophan 2,3-dioxygenase activity"/>
    <property type="evidence" value="ECO:0007669"/>
    <property type="project" value="InterPro"/>
</dbReference>
<dbReference type="AlphaFoldDB" id="A0A1G9KUA9"/>
<dbReference type="Pfam" id="PF03301">
    <property type="entry name" value="Trp_dioxygenase"/>
    <property type="match status" value="1"/>
</dbReference>
<dbReference type="GO" id="GO:0019442">
    <property type="term" value="P:L-tryptophan catabolic process to acetyl-CoA"/>
    <property type="evidence" value="ECO:0007669"/>
    <property type="project" value="TreeGrafter"/>
</dbReference>
<keyword evidence="1" id="KW-0223">Dioxygenase</keyword>
<proteinExistence type="predicted"/>
<reference evidence="1 2" key="1">
    <citation type="submission" date="2016-10" db="EMBL/GenBank/DDBJ databases">
        <authorList>
            <person name="de Groot N.N."/>
        </authorList>
    </citation>
    <scope>NUCLEOTIDE SEQUENCE [LARGE SCALE GENOMIC DNA]</scope>
    <source>
        <strain evidence="1 2">DSM 25186</strain>
    </source>
</reference>
<dbReference type="InterPro" id="IPR037217">
    <property type="entry name" value="Trp/Indoleamine_2_3_dOase-like"/>
</dbReference>
<dbReference type="GO" id="GO:0019441">
    <property type="term" value="P:L-tryptophan catabolic process to kynurenine"/>
    <property type="evidence" value="ECO:0007669"/>
    <property type="project" value="InterPro"/>
</dbReference>
<gene>
    <name evidence="1" type="ORF">SAMN05421823_106258</name>
</gene>
<dbReference type="InterPro" id="IPR004981">
    <property type="entry name" value="Trp_2_3_dOase"/>
</dbReference>
<dbReference type="GO" id="GO:0020037">
    <property type="term" value="F:heme binding"/>
    <property type="evidence" value="ECO:0007669"/>
    <property type="project" value="InterPro"/>
</dbReference>
<dbReference type="OrthoDB" id="9776847at2"/>
<dbReference type="RefSeq" id="WP_089684063.1">
    <property type="nucleotide sequence ID" value="NZ_FNFO01000006.1"/>
</dbReference>
<dbReference type="SUPFAM" id="SSF140959">
    <property type="entry name" value="Indolic compounds 2,3-dioxygenase-like"/>
    <property type="match status" value="1"/>
</dbReference>
<dbReference type="PANTHER" id="PTHR10138:SF0">
    <property type="entry name" value="TRYPTOPHAN 2,3-DIOXYGENASE"/>
    <property type="match status" value="1"/>
</dbReference>